<keyword evidence="11" id="KW-0046">Antibiotic resistance</keyword>
<evidence type="ECO:0000256" key="2">
    <source>
        <dbReference type="ARBA" id="ARBA00007171"/>
    </source>
</evidence>
<dbReference type="InterPro" id="IPR005543">
    <property type="entry name" value="PASTA_dom"/>
</dbReference>
<dbReference type="InterPro" id="IPR001460">
    <property type="entry name" value="PCN-bd_Tpept"/>
</dbReference>
<name>A0A380JCG6_STRDO</name>
<dbReference type="EMBL" id="UHFA01000002">
    <property type="protein sequence ID" value="SUN35692.1"/>
    <property type="molecule type" value="Genomic_DNA"/>
</dbReference>
<proteinExistence type="inferred from homology"/>
<keyword evidence="10 15" id="KW-0472">Membrane</keyword>
<evidence type="ECO:0000256" key="4">
    <source>
        <dbReference type="ARBA" id="ARBA00022618"/>
    </source>
</evidence>
<comment type="subcellular location">
    <subcellularLocation>
        <location evidence="1">Cell membrane</location>
        <topology evidence="1">Single-pass membrane protein</topology>
    </subcellularLocation>
</comment>
<keyword evidence="12" id="KW-0131">Cell cycle</keyword>
<reference evidence="17 18" key="1">
    <citation type="submission" date="2018-06" db="EMBL/GenBank/DDBJ databases">
        <authorList>
            <consortium name="Pathogen Informatics"/>
            <person name="Doyle S."/>
        </authorList>
    </citation>
    <scope>NUCLEOTIDE SEQUENCE [LARGE SCALE GENOMIC DNA]</scope>
    <source>
        <strain evidence="18">NCTC 11391</strain>
    </source>
</reference>
<comment type="function">
    <text evidence="14">A transpeptidase that forms peptide cross-links between adjacent glycan strands in cell wall peptidoglycan (PG). Part of the divisome machinery that synthesizes the septal cross wall. Beta-lactams inactivate the PBPs by acylating an essential serine residue in the active site of these proteins.</text>
</comment>
<evidence type="ECO:0000256" key="6">
    <source>
        <dbReference type="ARBA" id="ARBA00022737"/>
    </source>
</evidence>
<keyword evidence="3" id="KW-1003">Cell membrane</keyword>
<dbReference type="InterPro" id="IPR005311">
    <property type="entry name" value="PBP_dimer"/>
</dbReference>
<dbReference type="GO" id="GO:0071555">
    <property type="term" value="P:cell wall organization"/>
    <property type="evidence" value="ECO:0007669"/>
    <property type="project" value="UniProtKB-KW"/>
</dbReference>
<dbReference type="SUPFAM" id="SSF56519">
    <property type="entry name" value="Penicillin binding protein dimerisation domain"/>
    <property type="match status" value="1"/>
</dbReference>
<dbReference type="Gene3D" id="3.90.1310.10">
    <property type="entry name" value="Penicillin-binding protein 2a (Domain 2)"/>
    <property type="match status" value="1"/>
</dbReference>
<evidence type="ECO:0000256" key="13">
    <source>
        <dbReference type="ARBA" id="ARBA00023316"/>
    </source>
</evidence>
<keyword evidence="6" id="KW-0677">Repeat</keyword>
<keyword evidence="7" id="KW-0133">Cell shape</keyword>
<keyword evidence="4" id="KW-0132">Cell division</keyword>
<dbReference type="PANTHER" id="PTHR30627:SF26">
    <property type="entry name" value="PENICILLIN-BINDING PROTEIN 2B"/>
    <property type="match status" value="1"/>
</dbReference>
<dbReference type="PANTHER" id="PTHR30627">
    <property type="entry name" value="PEPTIDOGLYCAN D,D-TRANSPEPTIDASE"/>
    <property type="match status" value="1"/>
</dbReference>
<dbReference type="InterPro" id="IPR036138">
    <property type="entry name" value="PBP_dimer_sf"/>
</dbReference>
<dbReference type="NCBIfam" id="NF038271">
    <property type="entry name" value="strep_PBP2X"/>
    <property type="match status" value="1"/>
</dbReference>
<dbReference type="InterPro" id="IPR050515">
    <property type="entry name" value="Beta-lactam/transpept"/>
</dbReference>
<dbReference type="GO" id="GO:0046677">
    <property type="term" value="P:response to antibiotic"/>
    <property type="evidence" value="ECO:0007669"/>
    <property type="project" value="UniProtKB-KW"/>
</dbReference>
<dbReference type="Pfam" id="PF03717">
    <property type="entry name" value="PBP_dimer"/>
    <property type="match status" value="1"/>
</dbReference>
<dbReference type="AlphaFoldDB" id="A0A380JCG6"/>
<keyword evidence="13" id="KW-0961">Cell wall biogenesis/degradation</keyword>
<evidence type="ECO:0000256" key="8">
    <source>
        <dbReference type="ARBA" id="ARBA00022984"/>
    </source>
</evidence>
<evidence type="ECO:0000256" key="3">
    <source>
        <dbReference type="ARBA" id="ARBA00022475"/>
    </source>
</evidence>
<dbReference type="FunFam" id="3.40.710.10:FF:000095">
    <property type="entry name" value="Penicillin-binding protein 2x"/>
    <property type="match status" value="1"/>
</dbReference>
<dbReference type="InterPro" id="IPR012338">
    <property type="entry name" value="Beta-lactam/transpept-like"/>
</dbReference>
<dbReference type="SMART" id="SM00740">
    <property type="entry name" value="PASTA"/>
    <property type="match status" value="2"/>
</dbReference>
<evidence type="ECO:0000256" key="14">
    <source>
        <dbReference type="ARBA" id="ARBA00055980"/>
    </source>
</evidence>
<evidence type="ECO:0000313" key="18">
    <source>
        <dbReference type="Proteomes" id="UP000254082"/>
    </source>
</evidence>
<dbReference type="Pfam" id="PF00905">
    <property type="entry name" value="Transpeptidase"/>
    <property type="match status" value="1"/>
</dbReference>
<dbReference type="CDD" id="cd06576">
    <property type="entry name" value="PASTA_Pbp2x-like_1"/>
    <property type="match status" value="1"/>
</dbReference>
<dbReference type="Proteomes" id="UP000254082">
    <property type="component" value="Unassembled WGS sequence"/>
</dbReference>
<dbReference type="GO" id="GO:0009252">
    <property type="term" value="P:peptidoglycan biosynthetic process"/>
    <property type="evidence" value="ECO:0007669"/>
    <property type="project" value="UniProtKB-KW"/>
</dbReference>
<gene>
    <name evidence="17" type="primary">pbpX</name>
    <name evidence="17" type="ORF">NCTC11391_00730</name>
</gene>
<comment type="similarity">
    <text evidence="2">Belongs to the transpeptidase family.</text>
</comment>
<accession>A0A380JCG6</accession>
<keyword evidence="5 15" id="KW-0812">Transmembrane</keyword>
<dbReference type="PROSITE" id="PS51178">
    <property type="entry name" value="PASTA"/>
    <property type="match status" value="2"/>
</dbReference>
<feature type="domain" description="PASTA" evidence="16">
    <location>
        <begin position="695"/>
        <end position="752"/>
    </location>
</feature>
<evidence type="ECO:0000256" key="15">
    <source>
        <dbReference type="SAM" id="Phobius"/>
    </source>
</evidence>
<dbReference type="GO" id="GO:0008360">
    <property type="term" value="P:regulation of cell shape"/>
    <property type="evidence" value="ECO:0007669"/>
    <property type="project" value="UniProtKB-KW"/>
</dbReference>
<organism evidence="17 18">
    <name type="scientific">Streptococcus downei MFe28</name>
    <dbReference type="NCBI Taxonomy" id="764290"/>
    <lineage>
        <taxon>Bacteria</taxon>
        <taxon>Bacillati</taxon>
        <taxon>Bacillota</taxon>
        <taxon>Bacilli</taxon>
        <taxon>Lactobacillales</taxon>
        <taxon>Streptococcaceae</taxon>
        <taxon>Streptococcus</taxon>
    </lineage>
</organism>
<keyword evidence="18" id="KW-1185">Reference proteome</keyword>
<protein>
    <submittedName>
        <fullName evidence="17">Penicillin-binding protein 2X</fullName>
    </submittedName>
</protein>
<dbReference type="Gene3D" id="3.40.710.10">
    <property type="entry name" value="DD-peptidase/beta-lactamase superfamily"/>
    <property type="match status" value="1"/>
</dbReference>
<evidence type="ECO:0000256" key="10">
    <source>
        <dbReference type="ARBA" id="ARBA00023136"/>
    </source>
</evidence>
<evidence type="ECO:0000256" key="7">
    <source>
        <dbReference type="ARBA" id="ARBA00022960"/>
    </source>
</evidence>
<evidence type="ECO:0000256" key="9">
    <source>
        <dbReference type="ARBA" id="ARBA00022989"/>
    </source>
</evidence>
<dbReference type="GO" id="GO:0005886">
    <property type="term" value="C:plasma membrane"/>
    <property type="evidence" value="ECO:0007669"/>
    <property type="project" value="UniProtKB-SubCell"/>
</dbReference>
<dbReference type="GO" id="GO:0051301">
    <property type="term" value="P:cell division"/>
    <property type="evidence" value="ECO:0007669"/>
    <property type="project" value="UniProtKB-KW"/>
</dbReference>
<evidence type="ECO:0000256" key="5">
    <source>
        <dbReference type="ARBA" id="ARBA00022692"/>
    </source>
</evidence>
<evidence type="ECO:0000256" key="11">
    <source>
        <dbReference type="ARBA" id="ARBA00023251"/>
    </source>
</evidence>
<keyword evidence="9 15" id="KW-1133">Transmembrane helix</keyword>
<dbReference type="Gene3D" id="3.30.70.2110">
    <property type="match status" value="1"/>
</dbReference>
<dbReference type="Gene3D" id="2.20.70.70">
    <property type="match status" value="2"/>
</dbReference>
<sequence>MKNLINRFLSYVTRDRRGPRANRERVGQNLMITTVFIFFIFIINFAIIIGTDSKFGVKLAPKAKAVYQTTVTKAAKRGTIYDRNGNVIAENSTTYTIYAIIDKKYVSAKNEKLYVQDKDYDKLADILNQQLGVEKDYVLKQLRQPKLTQVYFGSEGTNLSYSTMQAISDAAKEAGIKGVDFDTSASRLYPNGTFASEFIGIAQKQNGKKGDSTLVGTTGLEASMDSILSGTDGKVTYEKDENGNILFGTGKNIKKTIDGRDVYTTLDATLQTYLETQMNTFMEKVGSATDASATLVNAHTGEILATTQRPTYNADTLQGMSKDEGYNWNNMLYGTNFEPGSTMKVMLLASALNEGAFNANQTYYNGDGIKIADTTINDWAVNQGTSSGQTMTLAQGFAYSSNVGMTILEQQLGDSTWSSYLSKFRFGMPTRFGMDNEESGSVSLDNKVTAAMSAFGQGVSVTEIQMLRAFTAVANNGVMLEPRFVNQIYDSADNSSRVSSTEVVGNPVSSDAAKQTRDYMVDVGTDPNYGTLYSSTTNAPIIQVGNYSVAVKSGTAQYAAGDGGYEQGEHSYIYSVVAMVPADDPKFIMYVTLKKPENFSGLFWADVVNPVLEQAMLMQDELSSTSVSSQASSETGYKMPDFTGKNAGDASTTLRQNLAHVIPLGTGSKVKKTSVKAGSNVKSGRQVLMLTDKFQELPDMYGWTKANVKIFADWMGIKVSFKGSESGTVTQQNIDSGSKLKNVKKLTITLGD</sequence>
<dbReference type="SUPFAM" id="SSF56601">
    <property type="entry name" value="beta-lactamase/transpeptidase-like"/>
    <property type="match status" value="1"/>
</dbReference>
<evidence type="ECO:0000256" key="1">
    <source>
        <dbReference type="ARBA" id="ARBA00004162"/>
    </source>
</evidence>
<keyword evidence="8" id="KW-0573">Peptidoglycan synthesis</keyword>
<feature type="domain" description="PASTA" evidence="16">
    <location>
        <begin position="633"/>
        <end position="693"/>
    </location>
</feature>
<feature type="transmembrane region" description="Helical" evidence="15">
    <location>
        <begin position="30"/>
        <end position="49"/>
    </location>
</feature>
<dbReference type="CDD" id="cd06575">
    <property type="entry name" value="PASTA_Pbp2x-like_2"/>
    <property type="match status" value="1"/>
</dbReference>
<evidence type="ECO:0000313" key="17">
    <source>
        <dbReference type="EMBL" id="SUN35692.1"/>
    </source>
</evidence>
<dbReference type="GO" id="GO:0008658">
    <property type="term" value="F:penicillin binding"/>
    <property type="evidence" value="ECO:0007669"/>
    <property type="project" value="InterPro"/>
</dbReference>
<evidence type="ECO:0000259" key="16">
    <source>
        <dbReference type="PROSITE" id="PS51178"/>
    </source>
</evidence>
<evidence type="ECO:0000256" key="12">
    <source>
        <dbReference type="ARBA" id="ARBA00023306"/>
    </source>
</evidence>
<dbReference type="InterPro" id="IPR053467">
    <property type="entry name" value="PbpX"/>
</dbReference>
<dbReference type="SUPFAM" id="SSF54184">
    <property type="entry name" value="Penicillin-binding protein 2x (pbp-2x), c-terminal domain"/>
    <property type="match status" value="2"/>
</dbReference>
<dbReference type="OrthoDB" id="9804124at2"/>
<dbReference type="RefSeq" id="WP_003001025.1">
    <property type="nucleotide sequence ID" value="NZ_UHFA01000002.1"/>
</dbReference>
<dbReference type="Pfam" id="PF03793">
    <property type="entry name" value="PASTA"/>
    <property type="match status" value="2"/>
</dbReference>